<dbReference type="EMBL" id="JABFAI010000249">
    <property type="protein sequence ID" value="KAF4948900.1"/>
    <property type="molecule type" value="Genomic_DNA"/>
</dbReference>
<dbReference type="OrthoDB" id="4356994at2759"/>
<protein>
    <recommendedName>
        <fullName evidence="1">Heterokaryon incompatibility domain-containing protein</fullName>
    </recommendedName>
</protein>
<dbReference type="PANTHER" id="PTHR24148:SF64">
    <property type="entry name" value="HETEROKARYON INCOMPATIBILITY DOMAIN-CONTAINING PROTEIN"/>
    <property type="match status" value="1"/>
</dbReference>
<reference evidence="2" key="2">
    <citation type="submission" date="2020-05" db="EMBL/GenBank/DDBJ databases">
        <authorList>
            <person name="Kim H.-S."/>
            <person name="Proctor R.H."/>
            <person name="Brown D.W."/>
        </authorList>
    </citation>
    <scope>NUCLEOTIDE SEQUENCE</scope>
    <source>
        <strain evidence="2">NRRL 45417</strain>
    </source>
</reference>
<dbReference type="InterPro" id="IPR052895">
    <property type="entry name" value="HetReg/Transcr_Mod"/>
</dbReference>
<dbReference type="Pfam" id="PF06985">
    <property type="entry name" value="HET"/>
    <property type="match status" value="1"/>
</dbReference>
<evidence type="ECO:0000313" key="2">
    <source>
        <dbReference type="EMBL" id="KAF4948900.1"/>
    </source>
</evidence>
<sequence>MTEPRSEVDRDQPYKYRTLESPLHIRLIHLLPGKPDEDIRLRISHELLRQSEQPRSLRISWKHLRRTLPPGWRAFETLEGRFIFMSEPDDALSEKMEEDEESDEGNGIVVTWKHPDPTMDPALYELPPLNPAQPAFEALSYVWGGQRDPVVAIIEGEAGECLGNIKLGKNLAEALRHLRYKVKERVLWVDAICINQNDDVERATQVLRMSSIYQDCTRVVIWLGPEKHDIGLLFSEMAYIGSQVEKTTNGFIMSSPDTTDFSWWQSHVPVSFSDEVWSAMKKLGDRPWFHRLWTVQEAIMANRDSIIQSGDAIVSWPLFRRAAACLLEKNEMPMARVSISVMRSITKSAIGGTLAHAIGAYQLRLCSDPHDKIYGLLAILPPGVASEIQPDYEQPVVELYKSCFLANISSLSRWELRGCPRNPDDDDSPSWVPDISEADPYGRKVSFNFASGCSALHHKYQSPNLLKVVGLRFDTVKSVSAKTFDHWDDGETAIRAIRSWEPEYSLIDPYPSGGTYLDAFAATFLQDARIERHPGEGFTLEHIKHRFETEFLSTASTPVSELSRADLMEYAIWTRSKGRAMVTTERGSIGLACTFARPGDVICVVLGCDFPVLLRPCADNTWKFLSNCYVWDLEASQGLLGPLPPLWQAQLFYDPVIEHRSYTRYRNPETGELTAEDPRLEPLVGWQRVSLEELGRDLTGDDPEVYDFFRNMEDGRIVNSDPRLEPEALKSRGVNLETFVLS</sequence>
<dbReference type="AlphaFoldDB" id="A0A8H4T077"/>
<comment type="caution">
    <text evidence="2">The sequence shown here is derived from an EMBL/GenBank/DDBJ whole genome shotgun (WGS) entry which is preliminary data.</text>
</comment>
<feature type="domain" description="Heterokaryon incompatibility" evidence="1">
    <location>
        <begin position="136"/>
        <end position="297"/>
    </location>
</feature>
<proteinExistence type="predicted"/>
<dbReference type="Proteomes" id="UP000604273">
    <property type="component" value="Unassembled WGS sequence"/>
</dbReference>
<evidence type="ECO:0000313" key="3">
    <source>
        <dbReference type="Proteomes" id="UP000604273"/>
    </source>
</evidence>
<accession>A0A8H4T077</accession>
<keyword evidence="3" id="KW-1185">Reference proteome</keyword>
<dbReference type="InterPro" id="IPR010730">
    <property type="entry name" value="HET"/>
</dbReference>
<organism evidence="2 3">
    <name type="scientific">Fusarium gaditjirri</name>
    <dbReference type="NCBI Taxonomy" id="282569"/>
    <lineage>
        <taxon>Eukaryota</taxon>
        <taxon>Fungi</taxon>
        <taxon>Dikarya</taxon>
        <taxon>Ascomycota</taxon>
        <taxon>Pezizomycotina</taxon>
        <taxon>Sordariomycetes</taxon>
        <taxon>Hypocreomycetidae</taxon>
        <taxon>Hypocreales</taxon>
        <taxon>Nectriaceae</taxon>
        <taxon>Fusarium</taxon>
        <taxon>Fusarium nisikadoi species complex</taxon>
    </lineage>
</organism>
<dbReference type="PANTHER" id="PTHR24148">
    <property type="entry name" value="ANKYRIN REPEAT DOMAIN-CONTAINING PROTEIN 39 HOMOLOG-RELATED"/>
    <property type="match status" value="1"/>
</dbReference>
<reference evidence="2" key="1">
    <citation type="journal article" date="2020" name="BMC Genomics">
        <title>Correction to: Identification and distribution of gene clusters required for synthesis of sphingolipid metabolism inhibitors in diverse species of the filamentous fungus Fusarium.</title>
        <authorList>
            <person name="Kim H.S."/>
            <person name="Lohmar J.M."/>
            <person name="Busman M."/>
            <person name="Brown D.W."/>
            <person name="Naumann T.A."/>
            <person name="Divon H.H."/>
            <person name="Lysoe E."/>
            <person name="Uhlig S."/>
            <person name="Proctor R.H."/>
        </authorList>
    </citation>
    <scope>NUCLEOTIDE SEQUENCE</scope>
    <source>
        <strain evidence="2">NRRL 45417</strain>
    </source>
</reference>
<evidence type="ECO:0000259" key="1">
    <source>
        <dbReference type="Pfam" id="PF06985"/>
    </source>
</evidence>
<gene>
    <name evidence="2" type="ORF">FGADI_9184</name>
</gene>
<name>A0A8H4T077_9HYPO</name>